<comment type="caution">
    <text evidence="1">The sequence shown here is derived from an EMBL/GenBank/DDBJ whole genome shotgun (WGS) entry which is preliminary data.</text>
</comment>
<evidence type="ECO:0000313" key="1">
    <source>
        <dbReference type="EMBL" id="MCN9243135.1"/>
    </source>
</evidence>
<organism evidence="1 2">
    <name type="scientific">Streptomyces macrolidinus</name>
    <dbReference type="NCBI Taxonomy" id="2952607"/>
    <lineage>
        <taxon>Bacteria</taxon>
        <taxon>Bacillati</taxon>
        <taxon>Actinomycetota</taxon>
        <taxon>Actinomycetes</taxon>
        <taxon>Kitasatosporales</taxon>
        <taxon>Streptomycetaceae</taxon>
        <taxon>Streptomyces</taxon>
    </lineage>
</organism>
<keyword evidence="2" id="KW-1185">Reference proteome</keyword>
<dbReference type="RefSeq" id="WP_252426508.1">
    <property type="nucleotide sequence ID" value="NZ_JAMWMR010000019.1"/>
</dbReference>
<sequence>MSPGQQPRITRVESVSYRSISCRIGTHHACTESATVAAPIDLPVVYEVCDCSCHSMFNQPAPVEVER</sequence>
<dbReference type="Proteomes" id="UP001523219">
    <property type="component" value="Unassembled WGS sequence"/>
</dbReference>
<name>A0ABT0ZHV4_9ACTN</name>
<gene>
    <name evidence="1" type="ORF">NGF19_20435</name>
</gene>
<proteinExistence type="predicted"/>
<protein>
    <submittedName>
        <fullName evidence="1">Uncharacterized protein</fullName>
    </submittedName>
</protein>
<dbReference type="EMBL" id="JAMWMR010000019">
    <property type="protein sequence ID" value="MCN9243135.1"/>
    <property type="molecule type" value="Genomic_DNA"/>
</dbReference>
<evidence type="ECO:0000313" key="2">
    <source>
        <dbReference type="Proteomes" id="UP001523219"/>
    </source>
</evidence>
<accession>A0ABT0ZHV4</accession>
<reference evidence="1 2" key="1">
    <citation type="submission" date="2022-05" db="EMBL/GenBank/DDBJ databases">
        <title>Streptomyces sp. nov. RY43-2 isolated from soil of a peat swamp forest.</title>
        <authorList>
            <person name="Kanchanasin P."/>
            <person name="Tanasupawat S."/>
            <person name="Phongsopitanun W."/>
        </authorList>
    </citation>
    <scope>NUCLEOTIDE SEQUENCE [LARGE SCALE GENOMIC DNA]</scope>
    <source>
        <strain evidence="1 2">RY43-2</strain>
    </source>
</reference>